<protein>
    <submittedName>
        <fullName evidence="1">Uncharacterized protein</fullName>
    </submittedName>
</protein>
<geneLocation type="plasmid" evidence="1">
    <name>pJD12</name>
</geneLocation>
<keyword evidence="1" id="KW-0614">Plasmid</keyword>
<proteinExistence type="predicted"/>
<evidence type="ECO:0000313" key="1">
    <source>
        <dbReference type="EMBL" id="AKF15836.1"/>
    </source>
</evidence>
<dbReference type="EMBL" id="KR152226">
    <property type="protein sequence ID" value="AKF15836.1"/>
    <property type="molecule type" value="Genomic_DNA"/>
</dbReference>
<dbReference type="RefSeq" id="WP_031943871.1">
    <property type="nucleotide sequence ID" value="NZ_KR152226.1"/>
</dbReference>
<accession>A0A0F6WFL4</accession>
<sequence length="268" mass="29656">MSTTTYAPTVIDRLNAEWAVRYAETSHPWPHGAQTGIELVQTVARSTVEVREQIMRGLLEQAAVGDEDCARAVLQLMLPRFTLIAGRHTRMRMATMHGDHSAREEVSAAVIAAAWKWIRRPSLHRAGSCIGNLAMDVLKDSLLERKLYDGQSDVEALPSWLPQLAEEPADDEAADNGRATRDLCALIAWARDNAVFSSRDAAVFLRYQLADEAERAALSDEYGYSGRGLCKRINVLRTRLTQAVKDYAMERSGLAPDYAALMEQAPAA</sequence>
<dbReference type="GeneID" id="93364641"/>
<name>A0A0F6WFL4_9MICC</name>
<gene>
    <name evidence="1" type="ORF">pJD12_600</name>
</gene>
<dbReference type="AlphaFoldDB" id="A0A0F6WFL4"/>
<reference evidence="1" key="1">
    <citation type="journal article" date="2015" name="Genome Announc.">
        <title>Complete Genome Sequence of the Linear Plasmid pJD12 Hosted by Micrococcus sp. D12, Isolated from a High-Altitude Volcanic Lake in Argentina.</title>
        <authorList>
            <person name="Dib J.R."/>
            <person name="Angelov A."/>
            <person name="Liebl W."/>
            <person name="Dobber J."/>
            <person name="Voget S."/>
            <person name="Schuldes J."/>
            <person name="Gorriti M."/>
            <person name="Farias M.E."/>
            <person name="Meinhardt F."/>
            <person name="Daniel R."/>
        </authorList>
    </citation>
    <scope>NUCLEOTIDE SEQUENCE</scope>
    <source>
        <strain evidence="1">MG-2010-D12</strain>
        <plasmid evidence="1">pJD12</plasmid>
    </source>
</reference>
<organism evidence="1">
    <name type="scientific">Micrococcus sp. MG-2010-D12</name>
    <dbReference type="NCBI Taxonomy" id="936902"/>
    <lineage>
        <taxon>Bacteria</taxon>
        <taxon>Bacillati</taxon>
        <taxon>Actinomycetota</taxon>
        <taxon>Actinomycetes</taxon>
        <taxon>Micrococcales</taxon>
        <taxon>Micrococcaceae</taxon>
        <taxon>Micrococcus</taxon>
    </lineage>
</organism>